<dbReference type="Proteomes" id="UP000308600">
    <property type="component" value="Unassembled WGS sequence"/>
</dbReference>
<name>A0ACD2ZXI4_9AGAR</name>
<protein>
    <submittedName>
        <fullName evidence="1">Uncharacterized protein</fullName>
    </submittedName>
</protein>
<gene>
    <name evidence="1" type="ORF">BDN72DRAFT_866111</name>
</gene>
<organism evidence="1 2">
    <name type="scientific">Pluteus cervinus</name>
    <dbReference type="NCBI Taxonomy" id="181527"/>
    <lineage>
        <taxon>Eukaryota</taxon>
        <taxon>Fungi</taxon>
        <taxon>Dikarya</taxon>
        <taxon>Basidiomycota</taxon>
        <taxon>Agaricomycotina</taxon>
        <taxon>Agaricomycetes</taxon>
        <taxon>Agaricomycetidae</taxon>
        <taxon>Agaricales</taxon>
        <taxon>Pluteineae</taxon>
        <taxon>Pluteaceae</taxon>
        <taxon>Pluteus</taxon>
    </lineage>
</organism>
<evidence type="ECO:0000313" key="1">
    <source>
        <dbReference type="EMBL" id="TFK58233.1"/>
    </source>
</evidence>
<reference evidence="1 2" key="1">
    <citation type="journal article" date="2019" name="Nat. Ecol. Evol.">
        <title>Megaphylogeny resolves global patterns of mushroom evolution.</title>
        <authorList>
            <person name="Varga T."/>
            <person name="Krizsan K."/>
            <person name="Foldi C."/>
            <person name="Dima B."/>
            <person name="Sanchez-Garcia M."/>
            <person name="Sanchez-Ramirez S."/>
            <person name="Szollosi G.J."/>
            <person name="Szarkandi J.G."/>
            <person name="Papp V."/>
            <person name="Albert L."/>
            <person name="Andreopoulos W."/>
            <person name="Angelini C."/>
            <person name="Antonin V."/>
            <person name="Barry K.W."/>
            <person name="Bougher N.L."/>
            <person name="Buchanan P."/>
            <person name="Buyck B."/>
            <person name="Bense V."/>
            <person name="Catcheside P."/>
            <person name="Chovatia M."/>
            <person name="Cooper J."/>
            <person name="Damon W."/>
            <person name="Desjardin D."/>
            <person name="Finy P."/>
            <person name="Geml J."/>
            <person name="Haridas S."/>
            <person name="Hughes K."/>
            <person name="Justo A."/>
            <person name="Karasinski D."/>
            <person name="Kautmanova I."/>
            <person name="Kiss B."/>
            <person name="Kocsube S."/>
            <person name="Kotiranta H."/>
            <person name="LaButti K.M."/>
            <person name="Lechner B.E."/>
            <person name="Liimatainen K."/>
            <person name="Lipzen A."/>
            <person name="Lukacs Z."/>
            <person name="Mihaltcheva S."/>
            <person name="Morgado L.N."/>
            <person name="Niskanen T."/>
            <person name="Noordeloos M.E."/>
            <person name="Ohm R.A."/>
            <person name="Ortiz-Santana B."/>
            <person name="Ovrebo C."/>
            <person name="Racz N."/>
            <person name="Riley R."/>
            <person name="Savchenko A."/>
            <person name="Shiryaev A."/>
            <person name="Soop K."/>
            <person name="Spirin V."/>
            <person name="Szebenyi C."/>
            <person name="Tomsovsky M."/>
            <person name="Tulloss R.E."/>
            <person name="Uehling J."/>
            <person name="Grigoriev I.V."/>
            <person name="Vagvolgyi C."/>
            <person name="Papp T."/>
            <person name="Martin F.M."/>
            <person name="Miettinen O."/>
            <person name="Hibbett D.S."/>
            <person name="Nagy L.G."/>
        </authorList>
    </citation>
    <scope>NUCLEOTIDE SEQUENCE [LARGE SCALE GENOMIC DNA]</scope>
    <source>
        <strain evidence="1 2">NL-1719</strain>
    </source>
</reference>
<proteinExistence type="predicted"/>
<dbReference type="EMBL" id="ML209524">
    <property type="protein sequence ID" value="TFK58233.1"/>
    <property type="molecule type" value="Genomic_DNA"/>
</dbReference>
<sequence>MNEDSPSLRDRPSLPLCGYIDGEMGFPGTGDSDGVDVVEGCLACTDWGSKVVIFIGIRFVKISGLMGRSHIIVDTCSGLSDGVDVHEGSKAPVPAQPEKQRVNHYQVQFEWDRDGGLLLLKRPRVHFPDVSDDFDEENTVTFPPTSDSSSASPTKRLRHVEWGLTRKRRKATTCDDDDASYFNNLESGMGTPSSPALDVEADGHDVEVDEVDALDTLDNAQLERDGPDQPIDWLLFTEAIEDGICGFHQLTQDVFIVQGWDQSFHRPT</sequence>
<accession>A0ACD2ZXI4</accession>
<evidence type="ECO:0000313" key="2">
    <source>
        <dbReference type="Proteomes" id="UP000308600"/>
    </source>
</evidence>
<keyword evidence="2" id="KW-1185">Reference proteome</keyword>
<feature type="non-terminal residue" evidence="1">
    <location>
        <position position="268"/>
    </location>
</feature>